<gene>
    <name evidence="1" type="ORF">GCM10012275_61090</name>
</gene>
<evidence type="ECO:0000313" key="2">
    <source>
        <dbReference type="Proteomes" id="UP000637578"/>
    </source>
</evidence>
<dbReference type="InterPro" id="IPR009737">
    <property type="entry name" value="Aim32/Apd1-like"/>
</dbReference>
<accession>A0A8J3CEA9</accession>
<proteinExistence type="predicted"/>
<name>A0A8J3CEA9_9PSEU</name>
<dbReference type="Pfam" id="PF06999">
    <property type="entry name" value="Suc_Fer-like"/>
    <property type="match status" value="1"/>
</dbReference>
<dbReference type="SUPFAM" id="SSF52833">
    <property type="entry name" value="Thioredoxin-like"/>
    <property type="match status" value="1"/>
</dbReference>
<comment type="caution">
    <text evidence="1">The sequence shown here is derived from an EMBL/GenBank/DDBJ whole genome shotgun (WGS) entry which is preliminary data.</text>
</comment>
<dbReference type="InterPro" id="IPR010350">
    <property type="entry name" value="Aim32/Apd1-like_bac"/>
</dbReference>
<reference evidence="1" key="2">
    <citation type="submission" date="2020-09" db="EMBL/GenBank/DDBJ databases">
        <authorList>
            <person name="Sun Q."/>
            <person name="Zhou Y."/>
        </authorList>
    </citation>
    <scope>NUCLEOTIDE SEQUENCE</scope>
    <source>
        <strain evidence="1">CGMCC 4.5737</strain>
    </source>
</reference>
<dbReference type="Proteomes" id="UP000637578">
    <property type="component" value="Unassembled WGS sequence"/>
</dbReference>
<dbReference type="EMBL" id="BMMK01000055">
    <property type="protein sequence ID" value="GGM82223.1"/>
    <property type="molecule type" value="Genomic_DNA"/>
</dbReference>
<dbReference type="InterPro" id="IPR036249">
    <property type="entry name" value="Thioredoxin-like_sf"/>
</dbReference>
<sequence length="300" mass="32758">MGRPVLSTANCAVLSAELGEPLAGTAPVAQAWLCLEQPGPWGHNALRESHLDPGLGAELERRTEGTGVRVALIRRPGRHADIHLPRPRQVYLACTRPGATWMEGTQIEDPQDLLDLDFHALAVGRRPYLGEPCAEPLLMVCTNGRRDRCCALLGRPVATAAAARHPEQVWESTHTGGHRLAPTAVLLPTGYVYGRLAISLAERLLTEHQVIARGCRGRSTWSPSGQVAELAVRERIVEWEPDAMRAVATDDGLVRVEHTDGRAWQVTAEERPVLPPRPVSCGKPPSTPTAWYASRIARLR</sequence>
<dbReference type="PIRSF" id="PIRSF035042">
    <property type="entry name" value="UCP035042_thirdx"/>
    <property type="match status" value="1"/>
</dbReference>
<reference evidence="1" key="1">
    <citation type="journal article" date="2014" name="Int. J. Syst. Evol. Microbiol.">
        <title>Complete genome sequence of Corynebacterium casei LMG S-19264T (=DSM 44701T), isolated from a smear-ripened cheese.</title>
        <authorList>
            <consortium name="US DOE Joint Genome Institute (JGI-PGF)"/>
            <person name="Walter F."/>
            <person name="Albersmeier A."/>
            <person name="Kalinowski J."/>
            <person name="Ruckert C."/>
        </authorList>
    </citation>
    <scope>NUCLEOTIDE SEQUENCE</scope>
    <source>
        <strain evidence="1">CGMCC 4.5737</strain>
    </source>
</reference>
<dbReference type="RefSeq" id="WP_189061901.1">
    <property type="nucleotide sequence ID" value="NZ_BMMK01000055.1"/>
</dbReference>
<keyword evidence="2" id="KW-1185">Reference proteome</keyword>
<evidence type="ECO:0000313" key="1">
    <source>
        <dbReference type="EMBL" id="GGM82223.1"/>
    </source>
</evidence>
<protein>
    <submittedName>
        <fullName evidence="1">Sucrase ferredoxin</fullName>
    </submittedName>
</protein>
<organism evidence="1 2">
    <name type="scientific">Longimycelium tulufanense</name>
    <dbReference type="NCBI Taxonomy" id="907463"/>
    <lineage>
        <taxon>Bacteria</taxon>
        <taxon>Bacillati</taxon>
        <taxon>Actinomycetota</taxon>
        <taxon>Actinomycetes</taxon>
        <taxon>Pseudonocardiales</taxon>
        <taxon>Pseudonocardiaceae</taxon>
        <taxon>Longimycelium</taxon>
    </lineage>
</organism>
<dbReference type="AlphaFoldDB" id="A0A8J3CEA9"/>